<keyword evidence="9" id="KW-1185">Reference proteome</keyword>
<evidence type="ECO:0000313" key="8">
    <source>
        <dbReference type="EMBL" id="KAK3375129.1"/>
    </source>
</evidence>
<dbReference type="InterPro" id="IPR036188">
    <property type="entry name" value="FAD/NAD-bd_sf"/>
</dbReference>
<dbReference type="InterPro" id="IPR023753">
    <property type="entry name" value="FAD/NAD-binding_dom"/>
</dbReference>
<evidence type="ECO:0000256" key="2">
    <source>
        <dbReference type="ARBA" id="ARBA00022630"/>
    </source>
</evidence>
<dbReference type="EMBL" id="JAULSW010000007">
    <property type="protein sequence ID" value="KAK3375129.1"/>
    <property type="molecule type" value="Genomic_DNA"/>
</dbReference>
<dbReference type="GO" id="GO:0005739">
    <property type="term" value="C:mitochondrion"/>
    <property type="evidence" value="ECO:0007669"/>
    <property type="project" value="TreeGrafter"/>
</dbReference>
<protein>
    <submittedName>
        <fullName evidence="8">Pyridine nucleotide-disulfide oxidoreductase-domain-containing protein</fullName>
    </submittedName>
</protein>
<dbReference type="Gene3D" id="3.50.50.100">
    <property type="match status" value="1"/>
</dbReference>
<dbReference type="InterPro" id="IPR045024">
    <property type="entry name" value="NDH-2"/>
</dbReference>
<feature type="domain" description="FAD/NAD(P)-binding" evidence="6">
    <location>
        <begin position="55"/>
        <end position="456"/>
    </location>
</feature>
<proteinExistence type="inferred from homology"/>
<dbReference type="Pfam" id="PF22366">
    <property type="entry name" value="NDH2_C"/>
    <property type="match status" value="1"/>
</dbReference>
<dbReference type="PANTHER" id="PTHR43706">
    <property type="entry name" value="NADH DEHYDROGENASE"/>
    <property type="match status" value="1"/>
</dbReference>
<keyword evidence="3" id="KW-0274">FAD</keyword>
<dbReference type="Proteomes" id="UP001285441">
    <property type="component" value="Unassembled WGS sequence"/>
</dbReference>
<reference evidence="8" key="1">
    <citation type="journal article" date="2023" name="Mol. Phylogenet. Evol.">
        <title>Genome-scale phylogeny and comparative genomics of the fungal order Sordariales.</title>
        <authorList>
            <person name="Hensen N."/>
            <person name="Bonometti L."/>
            <person name="Westerberg I."/>
            <person name="Brannstrom I.O."/>
            <person name="Guillou S."/>
            <person name="Cros-Aarteil S."/>
            <person name="Calhoun S."/>
            <person name="Haridas S."/>
            <person name="Kuo A."/>
            <person name="Mondo S."/>
            <person name="Pangilinan J."/>
            <person name="Riley R."/>
            <person name="LaButti K."/>
            <person name="Andreopoulos B."/>
            <person name="Lipzen A."/>
            <person name="Chen C."/>
            <person name="Yan M."/>
            <person name="Daum C."/>
            <person name="Ng V."/>
            <person name="Clum A."/>
            <person name="Steindorff A."/>
            <person name="Ohm R.A."/>
            <person name="Martin F."/>
            <person name="Silar P."/>
            <person name="Natvig D.O."/>
            <person name="Lalanne C."/>
            <person name="Gautier V."/>
            <person name="Ament-Velasquez S.L."/>
            <person name="Kruys A."/>
            <person name="Hutchinson M.I."/>
            <person name="Powell A.J."/>
            <person name="Barry K."/>
            <person name="Miller A.N."/>
            <person name="Grigoriev I.V."/>
            <person name="Debuchy R."/>
            <person name="Gladieux P."/>
            <person name="Hiltunen Thoren M."/>
            <person name="Johannesson H."/>
        </authorList>
    </citation>
    <scope>NUCLEOTIDE SEQUENCE</scope>
    <source>
        <strain evidence="8">CBS 232.78</strain>
    </source>
</reference>
<evidence type="ECO:0000256" key="3">
    <source>
        <dbReference type="ARBA" id="ARBA00022827"/>
    </source>
</evidence>
<keyword evidence="5" id="KW-0520">NAD</keyword>
<accession>A0AAE0KEE0</accession>
<keyword evidence="4" id="KW-0560">Oxidoreductase</keyword>
<dbReference type="PRINTS" id="PR00368">
    <property type="entry name" value="FADPNR"/>
</dbReference>
<evidence type="ECO:0000256" key="5">
    <source>
        <dbReference type="ARBA" id="ARBA00023027"/>
    </source>
</evidence>
<dbReference type="InterPro" id="IPR054585">
    <property type="entry name" value="NDH2-like_C"/>
</dbReference>
<evidence type="ECO:0000259" key="7">
    <source>
        <dbReference type="Pfam" id="PF22366"/>
    </source>
</evidence>
<organism evidence="8 9">
    <name type="scientific">Podospora didyma</name>
    <dbReference type="NCBI Taxonomy" id="330526"/>
    <lineage>
        <taxon>Eukaryota</taxon>
        <taxon>Fungi</taxon>
        <taxon>Dikarya</taxon>
        <taxon>Ascomycota</taxon>
        <taxon>Pezizomycotina</taxon>
        <taxon>Sordariomycetes</taxon>
        <taxon>Sordariomycetidae</taxon>
        <taxon>Sordariales</taxon>
        <taxon>Podosporaceae</taxon>
        <taxon>Podospora</taxon>
    </lineage>
</organism>
<evidence type="ECO:0000256" key="4">
    <source>
        <dbReference type="ARBA" id="ARBA00023002"/>
    </source>
</evidence>
<reference evidence="8" key="2">
    <citation type="submission" date="2023-06" db="EMBL/GenBank/DDBJ databases">
        <authorList>
            <consortium name="Lawrence Berkeley National Laboratory"/>
            <person name="Haridas S."/>
            <person name="Hensen N."/>
            <person name="Bonometti L."/>
            <person name="Westerberg I."/>
            <person name="Brannstrom I.O."/>
            <person name="Guillou S."/>
            <person name="Cros-Aarteil S."/>
            <person name="Calhoun S."/>
            <person name="Kuo A."/>
            <person name="Mondo S."/>
            <person name="Pangilinan J."/>
            <person name="Riley R."/>
            <person name="LaButti K."/>
            <person name="Andreopoulos B."/>
            <person name="Lipzen A."/>
            <person name="Chen C."/>
            <person name="Yanf M."/>
            <person name="Daum C."/>
            <person name="Ng V."/>
            <person name="Clum A."/>
            <person name="Steindorff A."/>
            <person name="Ohm R."/>
            <person name="Martin F."/>
            <person name="Silar P."/>
            <person name="Natvig D."/>
            <person name="Lalanne C."/>
            <person name="Gautier V."/>
            <person name="Ament-velasquez S.L."/>
            <person name="Kruys A."/>
            <person name="Hutchinson M.I."/>
            <person name="Powell A.J."/>
            <person name="Barry K."/>
            <person name="Miller A.N."/>
            <person name="Grigoriev I.V."/>
            <person name="Debuchy R."/>
            <person name="Gladieux P."/>
            <person name="Thoren M.H."/>
            <person name="Johannesson H."/>
        </authorList>
    </citation>
    <scope>NUCLEOTIDE SEQUENCE</scope>
    <source>
        <strain evidence="8">CBS 232.78</strain>
    </source>
</reference>
<evidence type="ECO:0000259" key="6">
    <source>
        <dbReference type="Pfam" id="PF07992"/>
    </source>
</evidence>
<evidence type="ECO:0000256" key="1">
    <source>
        <dbReference type="ARBA" id="ARBA00005272"/>
    </source>
</evidence>
<dbReference type="SUPFAM" id="SSF51905">
    <property type="entry name" value="FAD/NAD(P)-binding domain"/>
    <property type="match status" value="1"/>
</dbReference>
<feature type="domain" description="External alternative NADH-ubiquinone oxidoreductase-like C-terminal" evidence="7">
    <location>
        <begin position="479"/>
        <end position="536"/>
    </location>
</feature>
<dbReference type="AlphaFoldDB" id="A0AAE0KEE0"/>
<evidence type="ECO:0000313" key="9">
    <source>
        <dbReference type="Proteomes" id="UP001285441"/>
    </source>
</evidence>
<dbReference type="GO" id="GO:0003954">
    <property type="term" value="F:NADH dehydrogenase activity"/>
    <property type="evidence" value="ECO:0007669"/>
    <property type="project" value="InterPro"/>
</dbReference>
<comment type="caution">
    <text evidence="8">The sequence shown here is derived from an EMBL/GenBank/DDBJ whole genome shotgun (WGS) entry which is preliminary data.</text>
</comment>
<gene>
    <name evidence="8" type="ORF">B0H63DRAFT_496378</name>
</gene>
<sequence>MAYNTCLTRPLVSRCVRTATSYDVIHHLDLTARCCYSGSSTSPSKDKNNKNKRERVVILGSGWAGYAFARTLDPKKFERVVISPRSYFVFTPLLASTSVGTLEFRTILEPVRRLPEVGFYQGWADDIDFNQKTIRVEANAIGDVGKTAPVLPAATSMTAASSSPKTSPSSAKGDIFNVSYDKLVVACGAYSQTFGIEGVRDHAHFLRDIGDARRIRLRILSLFEQCSYPRSVNGSGLSDEGKRTLLHFAIVGGGPTGIEFAAELNDLIYEDLARIYPDLLQFVRITVYDVAPKVLPMFDQALAKYAMDTFARAGIDVRTEHHLERLRLADGELGARNGALRIKIKEYGDEEVGAGLVVWSTGLMQNPLIEKLAGREFAVASEEGGGGHAAVVDHLAKDAKTGGLVTDAYLQARTSSSSSINNGGVLKDVFVIGDCAVVEGSSPPLPKTAQVASQQAIHLAKRLNKGDITKKPFSFHNWGTLTYLGSWKAIHQSSADELKGWVAWIVWRGAYLTKSMSVRNKILVPVYWVMSWLFGRGISRF</sequence>
<comment type="similarity">
    <text evidence="1">Belongs to the NADH dehydrogenase family.</text>
</comment>
<dbReference type="Pfam" id="PF07992">
    <property type="entry name" value="Pyr_redox_2"/>
    <property type="match status" value="1"/>
</dbReference>
<name>A0AAE0KEE0_9PEZI</name>
<dbReference type="PANTHER" id="PTHR43706:SF17">
    <property type="entry name" value="NADH DEHYDROGENASE (EUROFUNG)"/>
    <property type="match status" value="1"/>
</dbReference>
<keyword evidence="2" id="KW-0285">Flavoprotein</keyword>